<evidence type="ECO:0000313" key="7">
    <source>
        <dbReference type="Proteomes" id="UP000199444"/>
    </source>
</evidence>
<dbReference type="PANTHER" id="PTHR43132">
    <property type="entry name" value="ARSENICAL RESISTANCE OPERON REPRESSOR ARSR-RELATED"/>
    <property type="match status" value="1"/>
</dbReference>
<dbReference type="PROSITE" id="PS00846">
    <property type="entry name" value="HTH_ARSR_1"/>
    <property type="match status" value="1"/>
</dbReference>
<dbReference type="RefSeq" id="WP_092494202.1">
    <property type="nucleotide sequence ID" value="NZ_FNKD01000004.1"/>
</dbReference>
<keyword evidence="3" id="KW-0804">Transcription</keyword>
<dbReference type="PANTHER" id="PTHR43132:SF6">
    <property type="entry name" value="HTH-TYPE TRANSCRIPTIONAL REPRESSOR CZRA"/>
    <property type="match status" value="1"/>
</dbReference>
<evidence type="ECO:0000256" key="3">
    <source>
        <dbReference type="ARBA" id="ARBA00023163"/>
    </source>
</evidence>
<protein>
    <submittedName>
        <fullName evidence="6">Cadmium-sensing regulator, CadC</fullName>
    </submittedName>
</protein>
<dbReference type="InterPro" id="IPR036390">
    <property type="entry name" value="WH_DNA-bd_sf"/>
</dbReference>
<dbReference type="Proteomes" id="UP000199444">
    <property type="component" value="Unassembled WGS sequence"/>
</dbReference>
<dbReference type="PROSITE" id="PS50987">
    <property type="entry name" value="HTH_ARSR_2"/>
    <property type="match status" value="1"/>
</dbReference>
<evidence type="ECO:0000259" key="5">
    <source>
        <dbReference type="PROSITE" id="PS50987"/>
    </source>
</evidence>
<reference evidence="6 7" key="1">
    <citation type="submission" date="2016-10" db="EMBL/GenBank/DDBJ databases">
        <authorList>
            <person name="de Groot N.N."/>
        </authorList>
    </citation>
    <scope>NUCLEOTIDE SEQUENCE [LARGE SCALE GENOMIC DNA]</scope>
    <source>
        <strain evidence="6 7">CGMCC 1.10449</strain>
    </source>
</reference>
<keyword evidence="2" id="KW-0238">DNA-binding</keyword>
<name>A0A1H1FYR5_9BACI</name>
<feature type="domain" description="HTH arsR-type" evidence="5">
    <location>
        <begin position="23"/>
        <end position="118"/>
    </location>
</feature>
<dbReference type="SMART" id="SM00418">
    <property type="entry name" value="HTH_ARSR"/>
    <property type="match status" value="1"/>
</dbReference>
<dbReference type="STRING" id="553311.SAMN05216231_3478"/>
<keyword evidence="7" id="KW-1185">Reference proteome</keyword>
<sequence>MPKDICEVTCIHEDKVDRVKQQMKQQPFEKVTTIYKLLAEKNRLQIAYALLIEEELCVCDIANIIGATTATTSHHVRQLHKAGIASFRKDGKLVYYSLYDSHIKQLISQAFSHMKEDSYHAV</sequence>
<dbReference type="InterPro" id="IPR018334">
    <property type="entry name" value="ArsR_HTH"/>
</dbReference>
<dbReference type="InterPro" id="IPR001845">
    <property type="entry name" value="HTH_ArsR_DNA-bd_dom"/>
</dbReference>
<evidence type="ECO:0000256" key="1">
    <source>
        <dbReference type="ARBA" id="ARBA00023015"/>
    </source>
</evidence>
<accession>A0A1H1FYR5</accession>
<dbReference type="Pfam" id="PF01022">
    <property type="entry name" value="HTH_5"/>
    <property type="match status" value="1"/>
</dbReference>
<dbReference type="InterPro" id="IPR051011">
    <property type="entry name" value="Metal_resp_trans_reg"/>
</dbReference>
<dbReference type="Gene3D" id="1.10.10.10">
    <property type="entry name" value="Winged helix-like DNA-binding domain superfamily/Winged helix DNA-binding domain"/>
    <property type="match status" value="1"/>
</dbReference>
<proteinExistence type="predicted"/>
<dbReference type="NCBIfam" id="NF033788">
    <property type="entry name" value="HTH_metalloreg"/>
    <property type="match status" value="1"/>
</dbReference>
<dbReference type="GO" id="GO:0003677">
    <property type="term" value="F:DNA binding"/>
    <property type="evidence" value="ECO:0007669"/>
    <property type="project" value="UniProtKB-KW"/>
</dbReference>
<evidence type="ECO:0000256" key="4">
    <source>
        <dbReference type="ARBA" id="ARBA00043263"/>
    </source>
</evidence>
<dbReference type="GO" id="GO:0046686">
    <property type="term" value="P:response to cadmium ion"/>
    <property type="evidence" value="ECO:0007669"/>
    <property type="project" value="UniProtKB-KW"/>
</dbReference>
<dbReference type="AlphaFoldDB" id="A0A1H1FYR5"/>
<evidence type="ECO:0000313" key="6">
    <source>
        <dbReference type="EMBL" id="SDR05768.1"/>
    </source>
</evidence>
<gene>
    <name evidence="6" type="ORF">SAMN05216231_3478</name>
</gene>
<organism evidence="6 7">
    <name type="scientific">Virgibacillus salinus</name>
    <dbReference type="NCBI Taxonomy" id="553311"/>
    <lineage>
        <taxon>Bacteria</taxon>
        <taxon>Bacillati</taxon>
        <taxon>Bacillota</taxon>
        <taxon>Bacilli</taxon>
        <taxon>Bacillales</taxon>
        <taxon>Bacillaceae</taxon>
        <taxon>Virgibacillus</taxon>
    </lineage>
</organism>
<keyword evidence="1" id="KW-0805">Transcription regulation</keyword>
<dbReference type="CDD" id="cd00090">
    <property type="entry name" value="HTH_ARSR"/>
    <property type="match status" value="1"/>
</dbReference>
<dbReference type="InterPro" id="IPR036388">
    <property type="entry name" value="WH-like_DNA-bd_sf"/>
</dbReference>
<dbReference type="GO" id="GO:0003700">
    <property type="term" value="F:DNA-binding transcription factor activity"/>
    <property type="evidence" value="ECO:0007669"/>
    <property type="project" value="InterPro"/>
</dbReference>
<keyword evidence="4" id="KW-0105">Cadmium resistance</keyword>
<evidence type="ECO:0000256" key="2">
    <source>
        <dbReference type="ARBA" id="ARBA00023125"/>
    </source>
</evidence>
<dbReference type="EMBL" id="FNKD01000004">
    <property type="protein sequence ID" value="SDR05768.1"/>
    <property type="molecule type" value="Genomic_DNA"/>
</dbReference>
<dbReference type="InterPro" id="IPR011991">
    <property type="entry name" value="ArsR-like_HTH"/>
</dbReference>
<dbReference type="PRINTS" id="PR00778">
    <property type="entry name" value="HTHARSR"/>
</dbReference>
<dbReference type="SUPFAM" id="SSF46785">
    <property type="entry name" value="Winged helix' DNA-binding domain"/>
    <property type="match status" value="1"/>
</dbReference>